<comment type="similarity">
    <text evidence="1">Belongs to the bacterial ribosomal protein bS1 family.</text>
</comment>
<dbReference type="PRINTS" id="PR00681">
    <property type="entry name" value="RIBOSOMALS1"/>
</dbReference>
<dbReference type="CDD" id="cd04465">
    <property type="entry name" value="S1_RPS1_repeat_ec2_hs2"/>
    <property type="match status" value="1"/>
</dbReference>
<dbReference type="GO" id="GO:0003735">
    <property type="term" value="F:structural constituent of ribosome"/>
    <property type="evidence" value="ECO:0007669"/>
    <property type="project" value="TreeGrafter"/>
</dbReference>
<dbReference type="GO" id="GO:0006412">
    <property type="term" value="P:translation"/>
    <property type="evidence" value="ECO:0007669"/>
    <property type="project" value="TreeGrafter"/>
</dbReference>
<dbReference type="Gene3D" id="2.40.50.140">
    <property type="entry name" value="Nucleic acid-binding proteins"/>
    <property type="match status" value="4"/>
</dbReference>
<gene>
    <name evidence="7" type="ORF">LSAC_03543</name>
</gene>
<dbReference type="InterPro" id="IPR035104">
    <property type="entry name" value="Ribosomal_protein_S1-like"/>
</dbReference>
<dbReference type="InterPro" id="IPR050437">
    <property type="entry name" value="Ribos_protein_bS1-like"/>
</dbReference>
<dbReference type="FunFam" id="2.40.50.140:FF:000103">
    <property type="entry name" value="protein RRP5 homolog"/>
    <property type="match status" value="1"/>
</dbReference>
<dbReference type="GO" id="GO:0022627">
    <property type="term" value="C:cytosolic small ribosomal subunit"/>
    <property type="evidence" value="ECO:0007669"/>
    <property type="project" value="TreeGrafter"/>
</dbReference>
<keyword evidence="3" id="KW-0687">Ribonucleoprotein</keyword>
<evidence type="ECO:0000256" key="2">
    <source>
        <dbReference type="ARBA" id="ARBA00022980"/>
    </source>
</evidence>
<protein>
    <submittedName>
        <fullName evidence="7">SSU ribosomal protein S1P</fullName>
    </submittedName>
</protein>
<comment type="function">
    <text evidence="4">Binds mRNA; thus facilitating recognition of the initiation point. It is needed to translate mRNA with a short Shine-Dalgarno (SD) purine-rich sequence.</text>
</comment>
<dbReference type="PANTHER" id="PTHR10724:SF7">
    <property type="entry name" value="SMALL RIBOSOMAL SUBUNIT PROTEIN BS1C"/>
    <property type="match status" value="1"/>
</dbReference>
<evidence type="ECO:0000256" key="1">
    <source>
        <dbReference type="ARBA" id="ARBA00006767"/>
    </source>
</evidence>
<dbReference type="InterPro" id="IPR012340">
    <property type="entry name" value="NA-bd_OB-fold"/>
</dbReference>
<dbReference type="OrthoDB" id="9804077at2"/>
<proteinExistence type="inferred from homology"/>
<accession>A0A0M9U3C6</accession>
<evidence type="ECO:0000313" key="7">
    <source>
        <dbReference type="EMBL" id="GAP19633.1"/>
    </source>
</evidence>
<dbReference type="AlphaFoldDB" id="A0A0M9U3C6"/>
<evidence type="ECO:0000256" key="4">
    <source>
        <dbReference type="ARBA" id="ARBA00025604"/>
    </source>
</evidence>
<feature type="domain" description="S1 motif" evidence="6">
    <location>
        <begin position="308"/>
        <end position="377"/>
    </location>
</feature>
<evidence type="ECO:0000256" key="3">
    <source>
        <dbReference type="ARBA" id="ARBA00023274"/>
    </source>
</evidence>
<dbReference type="Pfam" id="PF00575">
    <property type="entry name" value="S1"/>
    <property type="match status" value="4"/>
</dbReference>
<dbReference type="CDD" id="cd05687">
    <property type="entry name" value="S1_RPS1_repeat_ec1_hs1"/>
    <property type="match status" value="1"/>
</dbReference>
<dbReference type="PROSITE" id="PS50126">
    <property type="entry name" value="S1"/>
    <property type="match status" value="4"/>
</dbReference>
<feature type="domain" description="S1 motif" evidence="6">
    <location>
        <begin position="223"/>
        <end position="291"/>
    </location>
</feature>
<dbReference type="GO" id="GO:0003729">
    <property type="term" value="F:mRNA binding"/>
    <property type="evidence" value="ECO:0007669"/>
    <property type="project" value="UniProtKB-ARBA"/>
</dbReference>
<feature type="domain" description="S1 motif" evidence="6">
    <location>
        <begin position="121"/>
        <end position="202"/>
    </location>
</feature>
<reference evidence="7" key="1">
    <citation type="journal article" date="2015" name="Genome Announc.">
        <title>Draft Genome Sequences of Anaerolinea thermolimosa IMO-1, Bellilinea caldifistulae GOMI-1, Leptolinea tardivitalis YMTK-2, Levilinea saccharolytica KIBI-1, Longilinea arvoryzae KOME-1, Previously Described as Members of the Class Anaerolineae (Chloroflexi).</title>
        <authorList>
            <person name="Matsuura N."/>
            <person name="Tourlousse M.D."/>
            <person name="Ohashi A."/>
            <person name="Hugenholtz P."/>
            <person name="Sekiguchi Y."/>
        </authorList>
    </citation>
    <scope>NUCLEOTIDE SEQUENCE</scope>
    <source>
        <strain evidence="7">KIBI-1</strain>
    </source>
</reference>
<dbReference type="FunFam" id="2.40.50.140:FF:000051">
    <property type="entry name" value="RNA-binding transcriptional accessory protein"/>
    <property type="match status" value="1"/>
</dbReference>
<dbReference type="SMART" id="SM00316">
    <property type="entry name" value="S1"/>
    <property type="match status" value="4"/>
</dbReference>
<sequence length="409" mass="45560">MNQNDAQLEQGMTPENENSEHTNMASLLEQEGLGIDFPRQGEIRKGVLASISPGQILVSVGTKSEGIITGREFDMIPQEELKELQVGQEIPVFVLNPEDQNGNLVLSYVRAREEVGWQEAEDLMASKGSHHSSIIGYNKGGLIVPLGGLRGFVPASQISLSRRASVSGDTPDQKWSEMVGQEIDVVVIEVDRERRRLILSERAASNETRESLKERVIDELKEGEIRTGRVTSLAEFGAFVNISGADGLVHLSEISWDRIAHPSEVLEVGQEVKVKVISIDREKKRIGLSIRQLLSDPWMQRTTKYQPGQLVEGKITRLTKFGAFARLEEDLEGLIHISEISEKRIEHPKEVLKEGDTVTLRVIKVDPENHRIGLSLRRVDSMAYADMDWQTLLEDEGLTSSDDSQPAAE</sequence>
<evidence type="ECO:0000259" key="6">
    <source>
        <dbReference type="PROSITE" id="PS50126"/>
    </source>
</evidence>
<name>A0A0M9U3C6_9CHLR</name>
<dbReference type="EMBL" id="DF967975">
    <property type="protein sequence ID" value="GAP19633.1"/>
    <property type="molecule type" value="Genomic_DNA"/>
</dbReference>
<dbReference type="SUPFAM" id="SSF50249">
    <property type="entry name" value="Nucleic acid-binding proteins"/>
    <property type="match status" value="4"/>
</dbReference>
<feature type="domain" description="S1 motif" evidence="6">
    <location>
        <begin position="41"/>
        <end position="109"/>
    </location>
</feature>
<dbReference type="PANTHER" id="PTHR10724">
    <property type="entry name" value="30S RIBOSOMAL PROTEIN S1"/>
    <property type="match status" value="1"/>
</dbReference>
<dbReference type="RefSeq" id="WP_062419894.1">
    <property type="nucleotide sequence ID" value="NZ_BBXZ01000185.1"/>
</dbReference>
<evidence type="ECO:0000256" key="5">
    <source>
        <dbReference type="SAM" id="MobiDB-lite"/>
    </source>
</evidence>
<keyword evidence="2 7" id="KW-0689">Ribosomal protein</keyword>
<dbReference type="InterPro" id="IPR003029">
    <property type="entry name" value="S1_domain"/>
</dbReference>
<dbReference type="CDD" id="cd05688">
    <property type="entry name" value="S1_RPS1_repeat_ec3"/>
    <property type="match status" value="2"/>
</dbReference>
<feature type="region of interest" description="Disordered" evidence="5">
    <location>
        <begin position="1"/>
        <end position="20"/>
    </location>
</feature>
<organism evidence="7">
    <name type="scientific">Levilinea saccharolytica</name>
    <dbReference type="NCBI Taxonomy" id="229921"/>
    <lineage>
        <taxon>Bacteria</taxon>
        <taxon>Bacillati</taxon>
        <taxon>Chloroflexota</taxon>
        <taxon>Anaerolineae</taxon>
        <taxon>Anaerolineales</taxon>
        <taxon>Anaerolineaceae</taxon>
        <taxon>Levilinea</taxon>
    </lineage>
</organism>